<protein>
    <recommendedName>
        <fullName evidence="6">AB hydrolase-1 domain-containing protein</fullName>
    </recommendedName>
</protein>
<reference evidence="7 8" key="1">
    <citation type="submission" date="2021-02" db="EMBL/GenBank/DDBJ databases">
        <title>De Novo genome assembly of isolated myxobacteria.</title>
        <authorList>
            <person name="Stevens D.C."/>
        </authorList>
    </citation>
    <scope>NUCLEOTIDE SEQUENCE [LARGE SCALE GENOMIC DNA]</scope>
    <source>
        <strain evidence="8">SCPEA02</strain>
    </source>
</reference>
<dbReference type="PANTHER" id="PTHR47470">
    <property type="entry name" value="CHOLESTEROL OXIDASE"/>
    <property type="match status" value="1"/>
</dbReference>
<evidence type="ECO:0000313" key="7">
    <source>
        <dbReference type="EMBL" id="QSQ20039.1"/>
    </source>
</evidence>
<evidence type="ECO:0000256" key="1">
    <source>
        <dbReference type="ARBA" id="ARBA00001974"/>
    </source>
</evidence>
<dbReference type="InterPro" id="IPR029058">
    <property type="entry name" value="AB_hydrolase_fold"/>
</dbReference>
<comment type="cofactor">
    <cofactor evidence="1">
        <name>FAD</name>
        <dbReference type="ChEBI" id="CHEBI:57692"/>
    </cofactor>
</comment>
<keyword evidence="5" id="KW-0560">Oxidoreductase</keyword>
<evidence type="ECO:0000256" key="3">
    <source>
        <dbReference type="ARBA" id="ARBA00022630"/>
    </source>
</evidence>
<comment type="similarity">
    <text evidence="2">Belongs to the GMC oxidoreductase family.</text>
</comment>
<dbReference type="SUPFAM" id="SSF53474">
    <property type="entry name" value="alpha/beta-Hydrolases"/>
    <property type="match status" value="1"/>
</dbReference>
<dbReference type="Pfam" id="PF00561">
    <property type="entry name" value="Abhydrolase_1"/>
    <property type="match status" value="1"/>
</dbReference>
<evidence type="ECO:0000256" key="4">
    <source>
        <dbReference type="ARBA" id="ARBA00022827"/>
    </source>
</evidence>
<accession>A0ABX7NMG9</accession>
<keyword evidence="8" id="KW-1185">Reference proteome</keyword>
<evidence type="ECO:0000256" key="5">
    <source>
        <dbReference type="ARBA" id="ARBA00023002"/>
    </source>
</evidence>
<dbReference type="Proteomes" id="UP000662747">
    <property type="component" value="Chromosome"/>
</dbReference>
<evidence type="ECO:0000256" key="2">
    <source>
        <dbReference type="ARBA" id="ARBA00010790"/>
    </source>
</evidence>
<dbReference type="EMBL" id="CP071090">
    <property type="protein sequence ID" value="QSQ20039.1"/>
    <property type="molecule type" value="Genomic_DNA"/>
</dbReference>
<proteinExistence type="inferred from homology"/>
<dbReference type="Gene3D" id="3.40.50.1820">
    <property type="entry name" value="alpha/beta hydrolase"/>
    <property type="match status" value="1"/>
</dbReference>
<name>A0ABX7NMG9_9BACT</name>
<dbReference type="InterPro" id="IPR052542">
    <property type="entry name" value="Cholesterol_Oxidase"/>
</dbReference>
<evidence type="ECO:0000313" key="8">
    <source>
        <dbReference type="Proteomes" id="UP000662747"/>
    </source>
</evidence>
<sequence length="558" mass="62178">MRGYFSPLVKDDYKKGYEVGRAADSPFEFTVTITADDIDQMVRDSSHMSRLEGTVVAPALSATPLTVREGWFSLFARDPDRALTRKMNYGMPMTTSDGKAFYMEGFKTIHDDLGPDLWSDTTTLYITLHEGRDANGPVLGKGIVKIEVADFKKQLASMEAVNAKSPAEALRAVAKLGEFFTGVLSEIYGGIFAQSSIFNPSAPPRPQRKPRLGEPDVHFVNTRDGVRLRLTRYEGGRKGPVMLSPGFGTSSLAWTIDTTEQNLPEFLYERGYDVWTFDYRASPALPSASTQFSLDDIALYDYPAAVDTVRSVSGADDVQMVAHCVGSLTLLMSMTAGLEGIRSVVSSQLTLHPVGPTLNEIKAGLYLASFLSTLGVDTLNTDFDTESDWQDRVYDTLLRLYPTQQRCNSPVCRRILFMYGEVYKHEQLNDATHDALHEMFGISNMTTFKQISLMLRKGHAVSAEGEEVYLPNIHRLRLPMAFIHGAENRLFLPRGSQETFKLLSEKNGPDYYVRHVIPDYAHMDCFIGKNANRDVYPLVVAELDKHSWPQGPSASRAP</sequence>
<feature type="domain" description="AB hydrolase-1" evidence="6">
    <location>
        <begin position="240"/>
        <end position="526"/>
    </location>
</feature>
<dbReference type="PANTHER" id="PTHR47470:SF1">
    <property type="entry name" value="FAD-DEPENDENT OXIDOREDUCTASE 2 FAD BINDING DOMAIN-CONTAINING PROTEIN"/>
    <property type="match status" value="1"/>
</dbReference>
<gene>
    <name evidence="7" type="ORF">JY651_32825</name>
</gene>
<organism evidence="7 8">
    <name type="scientific">Pyxidicoccus parkwayensis</name>
    <dbReference type="NCBI Taxonomy" id="2813578"/>
    <lineage>
        <taxon>Bacteria</taxon>
        <taxon>Pseudomonadati</taxon>
        <taxon>Myxococcota</taxon>
        <taxon>Myxococcia</taxon>
        <taxon>Myxococcales</taxon>
        <taxon>Cystobacterineae</taxon>
        <taxon>Myxococcaceae</taxon>
        <taxon>Pyxidicoccus</taxon>
    </lineage>
</organism>
<dbReference type="InterPro" id="IPR000073">
    <property type="entry name" value="AB_hydrolase_1"/>
</dbReference>
<dbReference type="RefSeq" id="WP_206721620.1">
    <property type="nucleotide sequence ID" value="NZ_CP071090.1"/>
</dbReference>
<keyword evidence="3" id="KW-0285">Flavoprotein</keyword>
<evidence type="ECO:0000259" key="6">
    <source>
        <dbReference type="Pfam" id="PF00561"/>
    </source>
</evidence>
<keyword evidence="4" id="KW-0274">FAD</keyword>